<dbReference type="OrthoDB" id="9798006at2"/>
<dbReference type="RefSeq" id="WP_084574713.1">
    <property type="nucleotide sequence ID" value="NZ_CP155572.1"/>
</dbReference>
<evidence type="ECO:0000313" key="7">
    <source>
        <dbReference type="Proteomes" id="UP000192738"/>
    </source>
</evidence>
<dbReference type="Proteomes" id="UP000192738">
    <property type="component" value="Unassembled WGS sequence"/>
</dbReference>
<feature type="domain" description="N-acetyltransferase" evidence="5">
    <location>
        <begin position="1"/>
        <end position="157"/>
    </location>
</feature>
<accession>A0A1W1ZM29</accession>
<keyword evidence="2" id="KW-0012">Acyltransferase</keyword>
<name>A0A1W1ZM29_9FIRM</name>
<dbReference type="SUPFAM" id="SSF55729">
    <property type="entry name" value="Acyl-CoA N-acyltransferases (Nat)"/>
    <property type="match status" value="1"/>
</dbReference>
<keyword evidence="7" id="KW-1185">Reference proteome</keyword>
<dbReference type="InterPro" id="IPR016181">
    <property type="entry name" value="Acyl_CoA_acyltransferase"/>
</dbReference>
<evidence type="ECO:0000256" key="1">
    <source>
        <dbReference type="ARBA" id="ARBA00022679"/>
    </source>
</evidence>
<dbReference type="PANTHER" id="PTHR43072">
    <property type="entry name" value="N-ACETYLTRANSFERASE"/>
    <property type="match status" value="1"/>
</dbReference>
<evidence type="ECO:0000256" key="4">
    <source>
        <dbReference type="ARBA" id="ARBA00051334"/>
    </source>
</evidence>
<dbReference type="CDD" id="cd04301">
    <property type="entry name" value="NAT_SF"/>
    <property type="match status" value="1"/>
</dbReference>
<dbReference type="FunFam" id="3.40.630.30:FF:000026">
    <property type="entry name" value="Phosphinothricin acetyltransferase"/>
    <property type="match status" value="1"/>
</dbReference>
<reference evidence="6 7" key="1">
    <citation type="submission" date="2017-04" db="EMBL/GenBank/DDBJ databases">
        <authorList>
            <person name="Afonso C.L."/>
            <person name="Miller P.J."/>
            <person name="Scott M.A."/>
            <person name="Spackman E."/>
            <person name="Goraichik I."/>
            <person name="Dimitrov K.M."/>
            <person name="Suarez D.L."/>
            <person name="Swayne D.E."/>
        </authorList>
    </citation>
    <scope>NUCLEOTIDE SEQUENCE [LARGE SCALE GENOMIC DNA]</scope>
    <source>
        <strain evidence="6 7">DSM 5090</strain>
    </source>
</reference>
<dbReference type="AlphaFoldDB" id="A0A1W1ZM29"/>
<dbReference type="EMBL" id="FWXI01000004">
    <property type="protein sequence ID" value="SMC49427.1"/>
    <property type="molecule type" value="Genomic_DNA"/>
</dbReference>
<dbReference type="Gene3D" id="3.40.630.30">
    <property type="match status" value="1"/>
</dbReference>
<dbReference type="PANTHER" id="PTHR43072:SF23">
    <property type="entry name" value="UPF0039 PROTEIN C11D3.02C"/>
    <property type="match status" value="1"/>
</dbReference>
<evidence type="ECO:0000256" key="2">
    <source>
        <dbReference type="ARBA" id="ARBA00023315"/>
    </source>
</evidence>
<dbReference type="GO" id="GO:0016747">
    <property type="term" value="F:acyltransferase activity, transferring groups other than amino-acyl groups"/>
    <property type="evidence" value="ECO:0007669"/>
    <property type="project" value="InterPro"/>
</dbReference>
<dbReference type="InterPro" id="IPR000182">
    <property type="entry name" value="GNAT_dom"/>
</dbReference>
<keyword evidence="1 6" id="KW-0808">Transferase</keyword>
<evidence type="ECO:0000256" key="3">
    <source>
        <dbReference type="ARBA" id="ARBA00050603"/>
    </source>
</evidence>
<organism evidence="6 7">
    <name type="scientific">Sporomusa malonica</name>
    <dbReference type="NCBI Taxonomy" id="112901"/>
    <lineage>
        <taxon>Bacteria</taxon>
        <taxon>Bacillati</taxon>
        <taxon>Bacillota</taxon>
        <taxon>Negativicutes</taxon>
        <taxon>Selenomonadales</taxon>
        <taxon>Sporomusaceae</taxon>
        <taxon>Sporomusa</taxon>
    </lineage>
</organism>
<protein>
    <submittedName>
        <fullName evidence="6">Phosphinothricin acetyltransferase</fullName>
    </submittedName>
</protein>
<evidence type="ECO:0000313" key="6">
    <source>
        <dbReference type="EMBL" id="SMC49427.1"/>
    </source>
</evidence>
<dbReference type="STRING" id="112901.SAMN04488500_10449"/>
<sequence length="170" mass="19398">MIRYAEHGDLIAILDIYNDAILNTTAVYHYKPHTLEDRSSWYEKKVSDGFPVLVFEENNLVVGFATFGPFRAWPAYKYTIEHSVYVHKNHRGKHIGTALLQKLIEIANANGYATLVAGIDASNDGSKLMHEKLGFSESGIIRKAGYKFGKWLDLNFYQYQLRGPEKPIEE</sequence>
<dbReference type="Pfam" id="PF00583">
    <property type="entry name" value="Acetyltransf_1"/>
    <property type="match status" value="1"/>
</dbReference>
<comment type="catalytic activity">
    <reaction evidence="4">
        <text>L-methionine sulfone + acetyl-CoA = N-acetyl-L-methionine sulfone + CoA + H(+)</text>
        <dbReference type="Rhea" id="RHEA:47656"/>
        <dbReference type="ChEBI" id="CHEBI:15378"/>
        <dbReference type="ChEBI" id="CHEBI:57287"/>
        <dbReference type="ChEBI" id="CHEBI:57288"/>
        <dbReference type="ChEBI" id="CHEBI:87824"/>
        <dbReference type="ChEBI" id="CHEBI:87825"/>
    </reaction>
</comment>
<comment type="catalytic activity">
    <reaction evidence="3">
        <text>L-methionine sulfoximine + acetyl-CoA = N-acetyl-L-methionine sulfoximine + CoA + H(+)</text>
        <dbReference type="Rhea" id="RHEA:47660"/>
        <dbReference type="ChEBI" id="CHEBI:15378"/>
        <dbReference type="ChEBI" id="CHEBI:57287"/>
        <dbReference type="ChEBI" id="CHEBI:57288"/>
        <dbReference type="ChEBI" id="CHEBI:87826"/>
        <dbReference type="ChEBI" id="CHEBI:87827"/>
    </reaction>
</comment>
<proteinExistence type="predicted"/>
<evidence type="ECO:0000259" key="5">
    <source>
        <dbReference type="PROSITE" id="PS51186"/>
    </source>
</evidence>
<gene>
    <name evidence="6" type="ORF">SAMN04488500_10449</name>
</gene>
<dbReference type="PROSITE" id="PS51186">
    <property type="entry name" value="GNAT"/>
    <property type="match status" value="1"/>
</dbReference>